<evidence type="ECO:0000256" key="1">
    <source>
        <dbReference type="ARBA" id="ARBA00004141"/>
    </source>
</evidence>
<comment type="similarity">
    <text evidence="2">Belongs to the TMEM86 family.</text>
</comment>
<feature type="transmembrane region" description="Helical" evidence="6">
    <location>
        <begin position="121"/>
        <end position="138"/>
    </location>
</feature>
<feature type="transmembrane region" description="Helical" evidence="6">
    <location>
        <begin position="76"/>
        <end position="100"/>
    </location>
</feature>
<keyword evidence="9" id="KW-1185">Reference proteome</keyword>
<keyword evidence="4 6" id="KW-1133">Transmembrane helix</keyword>
<evidence type="ECO:0000313" key="8">
    <source>
        <dbReference type="EMBL" id="CCI53824.1"/>
    </source>
</evidence>
<protein>
    <submittedName>
        <fullName evidence="8">YhhN-like protein</fullName>
    </submittedName>
</protein>
<accession>A0A077MB01</accession>
<dbReference type="PANTHER" id="PTHR31885">
    <property type="entry name" value="GH04784P"/>
    <property type="match status" value="1"/>
</dbReference>
<evidence type="ECO:0000256" key="7">
    <source>
        <dbReference type="SAM" id="SignalP"/>
    </source>
</evidence>
<sequence>MPGAASALRLAFGALAIADTVLAGLPGPQAERTRLVTKTLLMPTLAGSFALDPRARRSPLHRSTQAGQGFGWLGDVALLGSGTGPFLAGMGAFGAGQVAYIRGFRRVANPNPLRRSAAGKVAAGLFVVSGIPMAWGAARAEPVLGPGVLAYAGLLTAMAAYAAHLDPNLPPDARRATALGGLAFLASDTLLGLGQFVLTDPPPAWNSAVMATYTAAQFLLADGALRAAGPTAA</sequence>
<keyword evidence="3 6" id="KW-0812">Transmembrane</keyword>
<dbReference type="AlphaFoldDB" id="A0A077MB01"/>
<feature type="signal peptide" evidence="7">
    <location>
        <begin position="1"/>
        <end position="23"/>
    </location>
</feature>
<evidence type="ECO:0000256" key="6">
    <source>
        <dbReference type="SAM" id="Phobius"/>
    </source>
</evidence>
<dbReference type="STRING" id="1193518.BN13_490014"/>
<dbReference type="PANTHER" id="PTHR31885:SF6">
    <property type="entry name" value="GH04784P"/>
    <property type="match status" value="1"/>
</dbReference>
<keyword evidence="5 6" id="KW-0472">Membrane</keyword>
<name>A0A077MB01_9MICO</name>
<feature type="chain" id="PRO_5039626282" evidence="7">
    <location>
        <begin position="24"/>
        <end position="233"/>
    </location>
</feature>
<dbReference type="Pfam" id="PF07947">
    <property type="entry name" value="YhhN"/>
    <property type="match status" value="1"/>
</dbReference>
<keyword evidence="7" id="KW-0732">Signal</keyword>
<dbReference type="EMBL" id="CAJC01000160">
    <property type="protein sequence ID" value="CCI53824.1"/>
    <property type="molecule type" value="Genomic_DNA"/>
</dbReference>
<comment type="subcellular location">
    <subcellularLocation>
        <location evidence="1">Membrane</location>
        <topology evidence="1">Multi-pass membrane protein</topology>
    </subcellularLocation>
</comment>
<proteinExistence type="inferred from homology"/>
<dbReference type="GO" id="GO:0016020">
    <property type="term" value="C:membrane"/>
    <property type="evidence" value="ECO:0007669"/>
    <property type="project" value="UniProtKB-SubCell"/>
</dbReference>
<feature type="transmembrane region" description="Helical" evidence="6">
    <location>
        <begin position="144"/>
        <end position="164"/>
    </location>
</feature>
<dbReference type="Proteomes" id="UP000035720">
    <property type="component" value="Unassembled WGS sequence"/>
</dbReference>
<dbReference type="OrthoDB" id="4350515at2"/>
<organism evidence="8 9">
    <name type="scientific">Nostocoides jenkinsii Ben 74</name>
    <dbReference type="NCBI Taxonomy" id="1193518"/>
    <lineage>
        <taxon>Bacteria</taxon>
        <taxon>Bacillati</taxon>
        <taxon>Actinomycetota</taxon>
        <taxon>Actinomycetes</taxon>
        <taxon>Micrococcales</taxon>
        <taxon>Intrasporangiaceae</taxon>
        <taxon>Nostocoides</taxon>
    </lineage>
</organism>
<gene>
    <name evidence="8" type="ORF">BN13_490014</name>
</gene>
<evidence type="ECO:0000256" key="3">
    <source>
        <dbReference type="ARBA" id="ARBA00022692"/>
    </source>
</evidence>
<evidence type="ECO:0000256" key="2">
    <source>
        <dbReference type="ARBA" id="ARBA00007375"/>
    </source>
</evidence>
<evidence type="ECO:0000256" key="4">
    <source>
        <dbReference type="ARBA" id="ARBA00022989"/>
    </source>
</evidence>
<evidence type="ECO:0000256" key="5">
    <source>
        <dbReference type="ARBA" id="ARBA00023136"/>
    </source>
</evidence>
<comment type="caution">
    <text evidence="8">The sequence shown here is derived from an EMBL/GenBank/DDBJ whole genome shotgun (WGS) entry which is preliminary data.</text>
</comment>
<dbReference type="GO" id="GO:0016787">
    <property type="term" value="F:hydrolase activity"/>
    <property type="evidence" value="ECO:0007669"/>
    <property type="project" value="TreeGrafter"/>
</dbReference>
<dbReference type="InterPro" id="IPR012506">
    <property type="entry name" value="TMEM86B-like"/>
</dbReference>
<reference evidence="8 9" key="1">
    <citation type="journal article" date="2013" name="ISME J.">
        <title>A metabolic model for members of the genus Tetrasphaera involved in enhanced biological phosphorus removal.</title>
        <authorList>
            <person name="Kristiansen R."/>
            <person name="Nguyen H.T.T."/>
            <person name="Saunders A.M."/>
            <person name="Nielsen J.L."/>
            <person name="Wimmer R."/>
            <person name="Le V.Q."/>
            <person name="McIlroy S.J."/>
            <person name="Petrovski S."/>
            <person name="Seviour R.J."/>
            <person name="Calteau A."/>
            <person name="Nielsen K.L."/>
            <person name="Nielsen P.H."/>
        </authorList>
    </citation>
    <scope>NUCLEOTIDE SEQUENCE [LARGE SCALE GENOMIC DNA]</scope>
    <source>
        <strain evidence="8 9">Ben 74</strain>
    </source>
</reference>
<evidence type="ECO:0000313" key="9">
    <source>
        <dbReference type="Proteomes" id="UP000035720"/>
    </source>
</evidence>
<dbReference type="RefSeq" id="WP_048546213.1">
    <property type="nucleotide sequence ID" value="NZ_HF571038.1"/>
</dbReference>
<feature type="transmembrane region" description="Helical" evidence="6">
    <location>
        <begin position="176"/>
        <end position="198"/>
    </location>
</feature>